<dbReference type="InterPro" id="IPR016024">
    <property type="entry name" value="ARM-type_fold"/>
</dbReference>
<reference evidence="6 7" key="1">
    <citation type="submission" date="2018-11" db="EMBL/GenBank/DDBJ databases">
        <authorList>
            <consortium name="Pathogen Informatics"/>
        </authorList>
    </citation>
    <scope>NUCLEOTIDE SEQUENCE [LARGE SCALE GENOMIC DNA]</scope>
</reference>
<dbReference type="InterPro" id="IPR041653">
    <property type="entry name" value="Importin_rep_4"/>
</dbReference>
<dbReference type="Gene3D" id="1.25.10.10">
    <property type="entry name" value="Leucine-rich Repeat Variant"/>
    <property type="match status" value="2"/>
</dbReference>
<dbReference type="PANTHER" id="PTHR10527">
    <property type="entry name" value="IMPORTIN BETA"/>
    <property type="match status" value="1"/>
</dbReference>
<comment type="subcellular location">
    <subcellularLocation>
        <location evidence="1">Cytoplasm</location>
    </subcellularLocation>
</comment>
<dbReference type="InterPro" id="IPR011989">
    <property type="entry name" value="ARM-like"/>
</dbReference>
<proteinExistence type="predicted"/>
<keyword evidence="5" id="KW-0653">Protein transport</keyword>
<keyword evidence="2" id="KW-0813">Transport</keyword>
<dbReference type="AlphaFoldDB" id="A0A3P7LEY2"/>
<evidence type="ECO:0000256" key="4">
    <source>
        <dbReference type="ARBA" id="ARBA00022737"/>
    </source>
</evidence>
<gene>
    <name evidence="6" type="ORF">DILT_LOCUS11255</name>
</gene>
<evidence type="ECO:0000313" key="7">
    <source>
        <dbReference type="Proteomes" id="UP000281553"/>
    </source>
</evidence>
<dbReference type="SUPFAM" id="SSF48371">
    <property type="entry name" value="ARM repeat"/>
    <property type="match status" value="1"/>
</dbReference>
<dbReference type="Pfam" id="PF18808">
    <property type="entry name" value="Importin_rep_4"/>
    <property type="match status" value="1"/>
</dbReference>
<keyword evidence="3" id="KW-0963">Cytoplasm</keyword>
<dbReference type="GO" id="GO:0006606">
    <property type="term" value="P:protein import into nucleus"/>
    <property type="evidence" value="ECO:0007669"/>
    <property type="project" value="InterPro"/>
</dbReference>
<dbReference type="Proteomes" id="UP000281553">
    <property type="component" value="Unassembled WGS sequence"/>
</dbReference>
<evidence type="ECO:0008006" key="8">
    <source>
        <dbReference type="Google" id="ProtNLM"/>
    </source>
</evidence>
<evidence type="ECO:0000256" key="1">
    <source>
        <dbReference type="ARBA" id="ARBA00004496"/>
    </source>
</evidence>
<dbReference type="InterPro" id="IPR040122">
    <property type="entry name" value="Importin_beta"/>
</dbReference>
<evidence type="ECO:0000256" key="5">
    <source>
        <dbReference type="ARBA" id="ARBA00022927"/>
    </source>
</evidence>
<evidence type="ECO:0000256" key="3">
    <source>
        <dbReference type="ARBA" id="ARBA00022490"/>
    </source>
</evidence>
<keyword evidence="4" id="KW-0677">Repeat</keyword>
<evidence type="ECO:0000256" key="2">
    <source>
        <dbReference type="ARBA" id="ARBA00022448"/>
    </source>
</evidence>
<dbReference type="OrthoDB" id="6249881at2759"/>
<evidence type="ECO:0000313" key="6">
    <source>
        <dbReference type="EMBL" id="VDN15424.1"/>
    </source>
</evidence>
<sequence>MDKDSFSGLLTRLQSVDHDVRTEAETALTNIPPPNRLSLLLQSMADASLTPESENPGLREIACHLFASVPAVFGPDHTANMPHIAHMLNQALADQSLKVRIAGFRALCAFLVHNSTETSVQHALKDLAQPALMILVNSELADPMRHMALEVIITLSENIPSGVRKAGKDLIEPLVRTLLNMMTDLEEDPEWETVDAAEEDEEDSNAVTAEMALDRFACAMGSQQVLNEIIRTVPTMLQDSKF</sequence>
<accession>A0A3P7LEY2</accession>
<name>A0A3P7LEY2_DIBLA</name>
<keyword evidence="7" id="KW-1185">Reference proteome</keyword>
<protein>
    <recommendedName>
        <fullName evidence="8">TOG domain-containing protein</fullName>
    </recommendedName>
</protein>
<dbReference type="EMBL" id="UYRU01062469">
    <property type="protein sequence ID" value="VDN15424.1"/>
    <property type="molecule type" value="Genomic_DNA"/>
</dbReference>
<organism evidence="6 7">
    <name type="scientific">Dibothriocephalus latus</name>
    <name type="common">Fish tapeworm</name>
    <name type="synonym">Diphyllobothrium latum</name>
    <dbReference type="NCBI Taxonomy" id="60516"/>
    <lineage>
        <taxon>Eukaryota</taxon>
        <taxon>Metazoa</taxon>
        <taxon>Spiralia</taxon>
        <taxon>Lophotrochozoa</taxon>
        <taxon>Platyhelminthes</taxon>
        <taxon>Cestoda</taxon>
        <taxon>Eucestoda</taxon>
        <taxon>Diphyllobothriidea</taxon>
        <taxon>Diphyllobothriidae</taxon>
        <taxon>Dibothriocephalus</taxon>
    </lineage>
</organism>
<dbReference type="GO" id="GO:0005737">
    <property type="term" value="C:cytoplasm"/>
    <property type="evidence" value="ECO:0007669"/>
    <property type="project" value="UniProtKB-SubCell"/>
</dbReference>